<dbReference type="Gene3D" id="3.40.190.10">
    <property type="entry name" value="Periplasmic binding protein-like II"/>
    <property type="match status" value="2"/>
</dbReference>
<evidence type="ECO:0000256" key="1">
    <source>
        <dbReference type="SAM" id="SignalP"/>
    </source>
</evidence>
<feature type="chain" id="PRO_5002596947" evidence="1">
    <location>
        <begin position="24"/>
        <end position="261"/>
    </location>
</feature>
<accession>A0A0H2MGC5</accession>
<proteinExistence type="predicted"/>
<gene>
    <name evidence="2" type="ORF">WH96_04545</name>
</gene>
<protein>
    <submittedName>
        <fullName evidence="2">Uncharacterized protein</fullName>
    </submittedName>
</protein>
<dbReference type="SUPFAM" id="SSF53850">
    <property type="entry name" value="Periplasmic binding protein-like II"/>
    <property type="match status" value="1"/>
</dbReference>
<dbReference type="EMBL" id="LAQL01000003">
    <property type="protein sequence ID" value="KLN61619.1"/>
    <property type="molecule type" value="Genomic_DNA"/>
</dbReference>
<organism evidence="2 3">
    <name type="scientific">Kiloniella spongiae</name>
    <dbReference type="NCBI Taxonomy" id="1489064"/>
    <lineage>
        <taxon>Bacteria</taxon>
        <taxon>Pseudomonadati</taxon>
        <taxon>Pseudomonadota</taxon>
        <taxon>Alphaproteobacteria</taxon>
        <taxon>Rhodospirillales</taxon>
        <taxon>Kiloniellaceae</taxon>
        <taxon>Kiloniella</taxon>
    </lineage>
</organism>
<reference evidence="2 3" key="1">
    <citation type="submission" date="2015-03" db="EMBL/GenBank/DDBJ databases">
        <title>Genome Sequence of Kiloniella spongiae MEBiC09566, isolated from a marine sponge.</title>
        <authorList>
            <person name="Shao Z."/>
            <person name="Wang L."/>
            <person name="Li X."/>
        </authorList>
    </citation>
    <scope>NUCLEOTIDE SEQUENCE [LARGE SCALE GENOMIC DNA]</scope>
    <source>
        <strain evidence="2 3">MEBiC09566</strain>
    </source>
</reference>
<dbReference type="STRING" id="1489064.WH96_04545"/>
<dbReference type="AlphaFoldDB" id="A0A0H2MGC5"/>
<evidence type="ECO:0000313" key="3">
    <source>
        <dbReference type="Proteomes" id="UP000035444"/>
    </source>
</evidence>
<dbReference type="Proteomes" id="UP000035444">
    <property type="component" value="Unassembled WGS sequence"/>
</dbReference>
<keyword evidence="3" id="KW-1185">Reference proteome</keyword>
<feature type="signal peptide" evidence="1">
    <location>
        <begin position="1"/>
        <end position="23"/>
    </location>
</feature>
<comment type="caution">
    <text evidence="2">The sequence shown here is derived from an EMBL/GenBank/DDBJ whole genome shotgun (WGS) entry which is preliminary data.</text>
</comment>
<dbReference type="OrthoDB" id="6193186at2"/>
<name>A0A0H2MGC5_9PROT</name>
<sequence>MKLFLKAFLASVFCFTFHTSARADISSLKLCYENREQPPYYLGDSVIVPSQKQGIYIEILTKVAAQLEIELSLVRRPWNRCLRLLELNEIDGVLGASFLEERKAIGHYPFKAGIIDQNARLAKKSYSLYVLKNHRFVWTGDLSQIKGKSIGIPLGYAIGTKLNRVGVKVSEQPHTELLLEMLKHRRIEVIATLAEVGDFLIQKDPLRYKDIIKLSPNLQAKAYYLLFSHQYYDVNRDIAEAIWNLIPVYRPEIDTKYGIVD</sequence>
<keyword evidence="1" id="KW-0732">Signal</keyword>
<evidence type="ECO:0000313" key="2">
    <source>
        <dbReference type="EMBL" id="KLN61619.1"/>
    </source>
</evidence>